<organism evidence="1">
    <name type="scientific">bioreactor metagenome</name>
    <dbReference type="NCBI Taxonomy" id="1076179"/>
    <lineage>
        <taxon>unclassified sequences</taxon>
        <taxon>metagenomes</taxon>
        <taxon>ecological metagenomes</taxon>
    </lineage>
</organism>
<evidence type="ECO:0000313" key="1">
    <source>
        <dbReference type="EMBL" id="MPL60534.1"/>
    </source>
</evidence>
<proteinExistence type="predicted"/>
<dbReference type="AlphaFoldDB" id="A0A644T117"/>
<gene>
    <name evidence="1" type="ORF">SDC9_06095</name>
</gene>
<comment type="caution">
    <text evidence="1">The sequence shown here is derived from an EMBL/GenBank/DDBJ whole genome shotgun (WGS) entry which is preliminary data.</text>
</comment>
<accession>A0A644T117</accession>
<sequence>MRVCQYALLIENAIQQEVMLRLDNQPTQLQPLLELVNTFEDMLINILNQVVNNTTLKADTYSELDAIQILLETKGKYKDTLSLNDDLTSDTMVAMYMNLSAISNLIEKSLQFYRQAANNSAYEHDKLYFNSLVELKKVLKRRIDSVLRIVYNALWSKIGFAPFVFGKE</sequence>
<dbReference type="EMBL" id="VSSQ01000012">
    <property type="protein sequence ID" value="MPL60534.1"/>
    <property type="molecule type" value="Genomic_DNA"/>
</dbReference>
<protein>
    <submittedName>
        <fullName evidence="1">Uncharacterized protein</fullName>
    </submittedName>
</protein>
<reference evidence="1" key="1">
    <citation type="submission" date="2019-08" db="EMBL/GenBank/DDBJ databases">
        <authorList>
            <person name="Kucharzyk K."/>
            <person name="Murdoch R.W."/>
            <person name="Higgins S."/>
            <person name="Loffler F."/>
        </authorList>
    </citation>
    <scope>NUCLEOTIDE SEQUENCE</scope>
</reference>
<name>A0A644T117_9ZZZZ</name>